<evidence type="ECO:0000256" key="2">
    <source>
        <dbReference type="ARBA" id="ARBA00022801"/>
    </source>
</evidence>
<dbReference type="InterPro" id="IPR029149">
    <property type="entry name" value="Creatin/AminoP/Spt16_N"/>
</dbReference>
<dbReference type="GO" id="GO:0046872">
    <property type="term" value="F:metal ion binding"/>
    <property type="evidence" value="ECO:0007669"/>
    <property type="project" value="UniProtKB-KW"/>
</dbReference>
<dbReference type="Gene3D" id="3.90.230.10">
    <property type="entry name" value="Creatinase/methionine aminopeptidase superfamily"/>
    <property type="match status" value="1"/>
</dbReference>
<dbReference type="InterPro" id="IPR036005">
    <property type="entry name" value="Creatinase/aminopeptidase-like"/>
</dbReference>
<name>A0A7Y0Q2C6_9FIRM</name>
<dbReference type="EMBL" id="JABBVZ010000038">
    <property type="protein sequence ID" value="NMP23058.1"/>
    <property type="molecule type" value="Genomic_DNA"/>
</dbReference>
<evidence type="ECO:0000313" key="6">
    <source>
        <dbReference type="Proteomes" id="UP000533476"/>
    </source>
</evidence>
<dbReference type="InterPro" id="IPR001131">
    <property type="entry name" value="Peptidase_M24B_aminopep-P_CS"/>
</dbReference>
<dbReference type="Proteomes" id="UP000533476">
    <property type="component" value="Unassembled WGS sequence"/>
</dbReference>
<dbReference type="GO" id="GO:0004177">
    <property type="term" value="F:aminopeptidase activity"/>
    <property type="evidence" value="ECO:0007669"/>
    <property type="project" value="UniProtKB-KW"/>
</dbReference>
<organism evidence="5 6">
    <name type="scientific">Sulfobacillus harzensis</name>
    <dbReference type="NCBI Taxonomy" id="2729629"/>
    <lineage>
        <taxon>Bacteria</taxon>
        <taxon>Bacillati</taxon>
        <taxon>Bacillota</taxon>
        <taxon>Clostridia</taxon>
        <taxon>Eubacteriales</taxon>
        <taxon>Clostridiales Family XVII. Incertae Sedis</taxon>
        <taxon>Sulfobacillus</taxon>
    </lineage>
</organism>
<dbReference type="PANTHER" id="PTHR46112:SF3">
    <property type="entry name" value="AMINOPEPTIDASE YPDF"/>
    <property type="match status" value="1"/>
</dbReference>
<evidence type="ECO:0000313" key="5">
    <source>
        <dbReference type="EMBL" id="NMP23058.1"/>
    </source>
</evidence>
<proteinExistence type="predicted"/>
<feature type="domain" description="Peptidase M24" evidence="3">
    <location>
        <begin position="141"/>
        <end position="343"/>
    </location>
</feature>
<dbReference type="Gene3D" id="3.40.350.10">
    <property type="entry name" value="Creatinase/prolidase N-terminal domain"/>
    <property type="match status" value="1"/>
</dbReference>
<dbReference type="PRINTS" id="PR00599">
    <property type="entry name" value="MAPEPTIDASE"/>
</dbReference>
<dbReference type="GO" id="GO:0008235">
    <property type="term" value="F:metalloexopeptidase activity"/>
    <property type="evidence" value="ECO:0007669"/>
    <property type="project" value="UniProtKB-ARBA"/>
</dbReference>
<keyword evidence="5" id="KW-0645">Protease</keyword>
<comment type="caution">
    <text evidence="5">The sequence shown here is derived from an EMBL/GenBank/DDBJ whole genome shotgun (WGS) entry which is preliminary data.</text>
</comment>
<sequence length="359" mass="39415">MTVAHWNRLQAVLADKGLDAVFIAAPEQLSSVNLHYLTGFTGSSAFLLVSRDQAWLLTDFRYLEQAAAQCPDIEVVQHGRVSDTLRDLVVAHQLWHLGFESDKVPVAMWEAWKSRVPAVWHRVPRLVEELRVHKSADELQKIRRAAAIAGDAVRMVLSQLPGQREDAVARAIEWEMRRQGAVLGFSTIVASGPRGALPHAQPSERVIQSGDLVTIDFGAEFQGYKSDETITVGVGSVPDQLREIFAIVEEAQKAGIAVARPGNSTYDVDRAARQIIEKAGYGENFGHGTGHGVGLEVHEDPFTVQRPDQARTLEPGMTLTVEPGIYVPGLGGVRLEDTLVITETGNERLTLLPKHYQSV</sequence>
<gene>
    <name evidence="5" type="ORF">HIJ39_11965</name>
</gene>
<keyword evidence="2" id="KW-0378">Hydrolase</keyword>
<feature type="domain" description="Creatinase N-terminal" evidence="4">
    <location>
        <begin position="7"/>
        <end position="132"/>
    </location>
</feature>
<dbReference type="RefSeq" id="WP_169099975.1">
    <property type="nucleotide sequence ID" value="NZ_JABBVZ010000038.1"/>
</dbReference>
<dbReference type="AlphaFoldDB" id="A0A7Y0Q2C6"/>
<keyword evidence="5" id="KW-0031">Aminopeptidase</keyword>
<dbReference type="PANTHER" id="PTHR46112">
    <property type="entry name" value="AMINOPEPTIDASE"/>
    <property type="match status" value="1"/>
</dbReference>
<accession>A0A7Y0Q2C6</accession>
<dbReference type="SUPFAM" id="SSF55920">
    <property type="entry name" value="Creatinase/aminopeptidase"/>
    <property type="match status" value="1"/>
</dbReference>
<dbReference type="InterPro" id="IPR001714">
    <property type="entry name" value="Pept_M24_MAP"/>
</dbReference>
<reference evidence="5 6" key="1">
    <citation type="submission" date="2020-04" db="EMBL/GenBank/DDBJ databases">
        <authorList>
            <person name="Zhang R."/>
            <person name="Schippers A."/>
        </authorList>
    </citation>
    <scope>NUCLEOTIDE SEQUENCE [LARGE SCALE GENOMIC DNA]</scope>
    <source>
        <strain evidence="5 6">DSM 109850</strain>
    </source>
</reference>
<protein>
    <submittedName>
        <fullName evidence="5">Aminopeptidase P family protein</fullName>
    </submittedName>
</protein>
<evidence type="ECO:0000259" key="3">
    <source>
        <dbReference type="Pfam" id="PF00557"/>
    </source>
</evidence>
<dbReference type="InterPro" id="IPR000587">
    <property type="entry name" value="Creatinase_N"/>
</dbReference>
<dbReference type="Pfam" id="PF01321">
    <property type="entry name" value="Creatinase_N"/>
    <property type="match status" value="1"/>
</dbReference>
<evidence type="ECO:0000256" key="1">
    <source>
        <dbReference type="ARBA" id="ARBA00022723"/>
    </source>
</evidence>
<dbReference type="CDD" id="cd01092">
    <property type="entry name" value="APP-like"/>
    <property type="match status" value="1"/>
</dbReference>
<evidence type="ECO:0000259" key="4">
    <source>
        <dbReference type="Pfam" id="PF01321"/>
    </source>
</evidence>
<dbReference type="Pfam" id="PF00557">
    <property type="entry name" value="Peptidase_M24"/>
    <property type="match status" value="1"/>
</dbReference>
<dbReference type="SUPFAM" id="SSF53092">
    <property type="entry name" value="Creatinase/prolidase N-terminal domain"/>
    <property type="match status" value="1"/>
</dbReference>
<dbReference type="InterPro" id="IPR050659">
    <property type="entry name" value="Peptidase_M24B"/>
</dbReference>
<keyword evidence="1" id="KW-0479">Metal-binding</keyword>
<dbReference type="PROSITE" id="PS00491">
    <property type="entry name" value="PROLINE_PEPTIDASE"/>
    <property type="match status" value="1"/>
</dbReference>
<dbReference type="InterPro" id="IPR000994">
    <property type="entry name" value="Pept_M24"/>
</dbReference>
<keyword evidence="6" id="KW-1185">Reference proteome</keyword>